<dbReference type="EnsemblPlants" id="OMERI06G21170.1">
    <property type="protein sequence ID" value="OMERI06G21170.1"/>
    <property type="gene ID" value="OMERI06G21170"/>
</dbReference>
<dbReference type="PANTHER" id="PTHR47986:SF32">
    <property type="entry name" value="LEUCINE-RICH REPEAT-CONTAINING N-TERMINAL PLANT-TYPE DOMAIN-CONTAINING PROTEIN"/>
    <property type="match status" value="1"/>
</dbReference>
<reference evidence="11" key="1">
    <citation type="submission" date="2015-04" db="UniProtKB">
        <authorList>
            <consortium name="EnsemblPlants"/>
        </authorList>
    </citation>
    <scope>IDENTIFICATION</scope>
</reference>
<dbReference type="InterPro" id="IPR032675">
    <property type="entry name" value="LRR_dom_sf"/>
</dbReference>
<proteinExistence type="predicted"/>
<dbReference type="HOGENOM" id="CLU_087437_0_0_1"/>
<name>A0A0E0E3R6_9ORYZ</name>
<reference evidence="11" key="2">
    <citation type="submission" date="2018-05" db="EMBL/GenBank/DDBJ databases">
        <title>OmerRS3 (Oryza meridionalis Reference Sequence Version 3).</title>
        <authorList>
            <person name="Zhang J."/>
            <person name="Kudrna D."/>
            <person name="Lee S."/>
            <person name="Talag J."/>
            <person name="Welchert J."/>
            <person name="Wing R.A."/>
        </authorList>
    </citation>
    <scope>NUCLEOTIDE SEQUENCE [LARGE SCALE GENOMIC DNA]</scope>
    <source>
        <strain evidence="11">cv. OR44</strain>
    </source>
</reference>
<evidence type="ECO:0000256" key="2">
    <source>
        <dbReference type="ARBA" id="ARBA00022614"/>
    </source>
</evidence>
<dbReference type="PANTHER" id="PTHR47986">
    <property type="entry name" value="OSJNBA0070M12.3 PROTEIN"/>
    <property type="match status" value="1"/>
</dbReference>
<dbReference type="Gene3D" id="3.80.10.10">
    <property type="entry name" value="Ribonuclease Inhibitor"/>
    <property type="match status" value="1"/>
</dbReference>
<comment type="subcellular location">
    <subcellularLocation>
        <location evidence="1">Membrane</location>
        <topology evidence="1">Single-pass membrane protein</topology>
    </subcellularLocation>
</comment>
<keyword evidence="5" id="KW-0677">Repeat</keyword>
<evidence type="ECO:0000256" key="7">
    <source>
        <dbReference type="ARBA" id="ARBA00023136"/>
    </source>
</evidence>
<keyword evidence="3" id="KW-0812">Transmembrane</keyword>
<evidence type="ECO:0000313" key="12">
    <source>
        <dbReference type="Proteomes" id="UP000008021"/>
    </source>
</evidence>
<dbReference type="Proteomes" id="UP000008021">
    <property type="component" value="Chromosome 6"/>
</dbReference>
<evidence type="ECO:0000256" key="9">
    <source>
        <dbReference type="ARBA" id="ARBA00023180"/>
    </source>
</evidence>
<evidence type="ECO:0000256" key="5">
    <source>
        <dbReference type="ARBA" id="ARBA00022737"/>
    </source>
</evidence>
<keyword evidence="9" id="KW-0325">Glycoprotein</keyword>
<feature type="region of interest" description="Disordered" evidence="10">
    <location>
        <begin position="181"/>
        <end position="221"/>
    </location>
</feature>
<feature type="compositionally biased region" description="Low complexity" evidence="10">
    <location>
        <begin position="210"/>
        <end position="221"/>
    </location>
</feature>
<evidence type="ECO:0000256" key="1">
    <source>
        <dbReference type="ARBA" id="ARBA00004167"/>
    </source>
</evidence>
<dbReference type="InterPro" id="IPR052422">
    <property type="entry name" value="Auxin_Ser/Thr_Kinase"/>
</dbReference>
<accession>A0A0E0E3R6</accession>
<dbReference type="SUPFAM" id="SSF52058">
    <property type="entry name" value="L domain-like"/>
    <property type="match status" value="1"/>
</dbReference>
<dbReference type="AlphaFoldDB" id="A0A0E0E3R6"/>
<evidence type="ECO:0000256" key="10">
    <source>
        <dbReference type="SAM" id="MobiDB-lite"/>
    </source>
</evidence>
<keyword evidence="7" id="KW-0472">Membrane</keyword>
<protein>
    <recommendedName>
        <fullName evidence="13">Leucine-rich repeat-containing N-terminal plant-type domain-containing protein</fullName>
    </recommendedName>
</protein>
<organism evidence="11">
    <name type="scientific">Oryza meridionalis</name>
    <dbReference type="NCBI Taxonomy" id="40149"/>
    <lineage>
        <taxon>Eukaryota</taxon>
        <taxon>Viridiplantae</taxon>
        <taxon>Streptophyta</taxon>
        <taxon>Embryophyta</taxon>
        <taxon>Tracheophyta</taxon>
        <taxon>Spermatophyta</taxon>
        <taxon>Magnoliopsida</taxon>
        <taxon>Liliopsida</taxon>
        <taxon>Poales</taxon>
        <taxon>Poaceae</taxon>
        <taxon>BOP clade</taxon>
        <taxon>Oryzoideae</taxon>
        <taxon>Oryzeae</taxon>
        <taxon>Oryzinae</taxon>
        <taxon>Oryza</taxon>
    </lineage>
</organism>
<dbReference type="GO" id="GO:0016020">
    <property type="term" value="C:membrane"/>
    <property type="evidence" value="ECO:0007669"/>
    <property type="project" value="UniProtKB-SubCell"/>
</dbReference>
<sequence length="221" mass="24030">MAPSRRQSSGGASSPDPCGGTWVGVTFNSEGRVTAINASSGGLTSHLVGADLSMLASLSELDLSFNALHDDLPMLPQPLDGLRALDLRSNSFFAITDGFFAAFPALETFNHDDNEMSTLKPWIPYDVTSCPSLWSFSAVNVHFAGGFPNYFGNATLFPELESLSLARNLLWEEITPEFEKNSKTHVRRTHSHRRSRLRSGVAVTPPSPARPVRCAAPRARL</sequence>
<keyword evidence="4" id="KW-0732">Signal</keyword>
<keyword evidence="12" id="KW-1185">Reference proteome</keyword>
<evidence type="ECO:0008006" key="13">
    <source>
        <dbReference type="Google" id="ProtNLM"/>
    </source>
</evidence>
<evidence type="ECO:0000256" key="3">
    <source>
        <dbReference type="ARBA" id="ARBA00022692"/>
    </source>
</evidence>
<evidence type="ECO:0000256" key="4">
    <source>
        <dbReference type="ARBA" id="ARBA00022729"/>
    </source>
</evidence>
<keyword evidence="6" id="KW-1133">Transmembrane helix</keyword>
<evidence type="ECO:0000256" key="8">
    <source>
        <dbReference type="ARBA" id="ARBA00023170"/>
    </source>
</evidence>
<evidence type="ECO:0000313" key="11">
    <source>
        <dbReference type="EnsemblPlants" id="OMERI06G21170.1"/>
    </source>
</evidence>
<feature type="compositionally biased region" description="Basic residues" evidence="10">
    <location>
        <begin position="183"/>
        <end position="197"/>
    </location>
</feature>
<keyword evidence="8" id="KW-0675">Receptor</keyword>
<dbReference type="Gramene" id="OMERI06G21170.1">
    <property type="protein sequence ID" value="OMERI06G21170.1"/>
    <property type="gene ID" value="OMERI06G21170"/>
</dbReference>
<keyword evidence="2" id="KW-0433">Leucine-rich repeat</keyword>
<dbReference type="STRING" id="40149.A0A0E0E3R6"/>
<evidence type="ECO:0000256" key="6">
    <source>
        <dbReference type="ARBA" id="ARBA00022989"/>
    </source>
</evidence>